<accession>A0A517QVN2</accession>
<dbReference type="PANTHER" id="PTHR46733">
    <property type="entry name" value="26.5 KDA HEAT SHOCK PROTEIN, MITOCHONDRIAL"/>
    <property type="match status" value="1"/>
</dbReference>
<dbReference type="EMBL" id="CP036267">
    <property type="protein sequence ID" value="QDT35627.1"/>
    <property type="molecule type" value="Genomic_DNA"/>
</dbReference>
<dbReference type="Pfam" id="PF00011">
    <property type="entry name" value="HSP20"/>
    <property type="match status" value="1"/>
</dbReference>
<dbReference type="RefSeq" id="WP_197441926.1">
    <property type="nucleotide sequence ID" value="NZ_CP036267.1"/>
</dbReference>
<reference evidence="5 6" key="1">
    <citation type="submission" date="2019-02" db="EMBL/GenBank/DDBJ databases">
        <title>Deep-cultivation of Planctomycetes and their phenomic and genomic characterization uncovers novel biology.</title>
        <authorList>
            <person name="Wiegand S."/>
            <person name="Jogler M."/>
            <person name="Boedeker C."/>
            <person name="Pinto D."/>
            <person name="Vollmers J."/>
            <person name="Rivas-Marin E."/>
            <person name="Kohn T."/>
            <person name="Peeters S.H."/>
            <person name="Heuer A."/>
            <person name="Rast P."/>
            <person name="Oberbeckmann S."/>
            <person name="Bunk B."/>
            <person name="Jeske O."/>
            <person name="Meyerdierks A."/>
            <person name="Storesund J.E."/>
            <person name="Kallscheuer N."/>
            <person name="Luecker S."/>
            <person name="Lage O.M."/>
            <person name="Pohl T."/>
            <person name="Merkel B.J."/>
            <person name="Hornburger P."/>
            <person name="Mueller R.-W."/>
            <person name="Bruemmer F."/>
            <person name="Labrenz M."/>
            <person name="Spormann A.M."/>
            <person name="Op den Camp H."/>
            <person name="Overmann J."/>
            <person name="Amann R."/>
            <person name="Jetten M.S.M."/>
            <person name="Mascher T."/>
            <person name="Medema M.H."/>
            <person name="Devos D.P."/>
            <person name="Kaster A.-K."/>
            <person name="Ovreas L."/>
            <person name="Rohde M."/>
            <person name="Galperin M.Y."/>
            <person name="Jogler C."/>
        </authorList>
    </citation>
    <scope>NUCLEOTIDE SEQUENCE [LARGE SCALE GENOMIC DNA]</scope>
    <source>
        <strain evidence="5 6">Mal48</strain>
    </source>
</reference>
<dbReference type="SUPFAM" id="SSF49764">
    <property type="entry name" value="HSP20-like chaperones"/>
    <property type="match status" value="1"/>
</dbReference>
<keyword evidence="1" id="KW-0346">Stress response</keyword>
<dbReference type="KEGG" id="tpol:Mal48_49050"/>
<proteinExistence type="inferred from homology"/>
<evidence type="ECO:0000256" key="2">
    <source>
        <dbReference type="PROSITE-ProRule" id="PRU00285"/>
    </source>
</evidence>
<dbReference type="CDD" id="cd06464">
    <property type="entry name" value="ACD_sHsps-like"/>
    <property type="match status" value="1"/>
</dbReference>
<dbReference type="Proteomes" id="UP000315724">
    <property type="component" value="Chromosome"/>
</dbReference>
<dbReference type="InterPro" id="IPR044587">
    <property type="entry name" value="HSP21-like"/>
</dbReference>
<dbReference type="Gene3D" id="2.60.40.790">
    <property type="match status" value="1"/>
</dbReference>
<dbReference type="InterPro" id="IPR008978">
    <property type="entry name" value="HSP20-like_chaperone"/>
</dbReference>
<dbReference type="InterPro" id="IPR002068">
    <property type="entry name" value="A-crystallin/Hsp20_dom"/>
</dbReference>
<protein>
    <submittedName>
        <fullName evidence="5">Spore protein SP21</fullName>
    </submittedName>
</protein>
<comment type="similarity">
    <text evidence="2 3">Belongs to the small heat shock protein (HSP20) family.</text>
</comment>
<evidence type="ECO:0000313" key="5">
    <source>
        <dbReference type="EMBL" id="QDT35627.1"/>
    </source>
</evidence>
<dbReference type="PANTHER" id="PTHR46733:SF4">
    <property type="entry name" value="HEAT SHOCK PROTEIN 21, CHLOROPLASTIC"/>
    <property type="match status" value="1"/>
</dbReference>
<evidence type="ECO:0000313" key="6">
    <source>
        <dbReference type="Proteomes" id="UP000315724"/>
    </source>
</evidence>
<dbReference type="AlphaFoldDB" id="A0A517QVN2"/>
<sequence>MSSTLDTNKSSNTCETNALECEKVSTTPALRMRPRVDIMEQEDRYLLKVDLPGVHKDDLDVTLEKETLSLKGVARFDLPEGFRVVSGCGSDRCYERTFRISDEIDREGITVEMKNGVAWLDLPKSAMAQKTKLTVK</sequence>
<evidence type="ECO:0000259" key="4">
    <source>
        <dbReference type="PROSITE" id="PS01031"/>
    </source>
</evidence>
<keyword evidence="6" id="KW-1185">Reference proteome</keyword>
<name>A0A517QVN2_9PLAN</name>
<evidence type="ECO:0000256" key="1">
    <source>
        <dbReference type="ARBA" id="ARBA00023016"/>
    </source>
</evidence>
<feature type="domain" description="SHSP" evidence="4">
    <location>
        <begin position="27"/>
        <end position="136"/>
    </location>
</feature>
<organism evidence="5 6">
    <name type="scientific">Thalassoglobus polymorphus</name>
    <dbReference type="NCBI Taxonomy" id="2527994"/>
    <lineage>
        <taxon>Bacteria</taxon>
        <taxon>Pseudomonadati</taxon>
        <taxon>Planctomycetota</taxon>
        <taxon>Planctomycetia</taxon>
        <taxon>Planctomycetales</taxon>
        <taxon>Planctomycetaceae</taxon>
        <taxon>Thalassoglobus</taxon>
    </lineage>
</organism>
<gene>
    <name evidence="5" type="primary">hspA_1</name>
    <name evidence="5" type="ORF">Mal48_49050</name>
</gene>
<dbReference type="PROSITE" id="PS01031">
    <property type="entry name" value="SHSP"/>
    <property type="match status" value="1"/>
</dbReference>
<evidence type="ECO:0000256" key="3">
    <source>
        <dbReference type="RuleBase" id="RU003616"/>
    </source>
</evidence>
<dbReference type="GO" id="GO:0009408">
    <property type="term" value="P:response to heat"/>
    <property type="evidence" value="ECO:0007669"/>
    <property type="project" value="InterPro"/>
</dbReference>